<dbReference type="SUPFAM" id="SSF47473">
    <property type="entry name" value="EF-hand"/>
    <property type="match status" value="1"/>
</dbReference>
<name>A0A9Q1KPH5_9CARY</name>
<proteinExistence type="predicted"/>
<organism evidence="4 5">
    <name type="scientific">Carnegiea gigantea</name>
    <dbReference type="NCBI Taxonomy" id="171969"/>
    <lineage>
        <taxon>Eukaryota</taxon>
        <taxon>Viridiplantae</taxon>
        <taxon>Streptophyta</taxon>
        <taxon>Embryophyta</taxon>
        <taxon>Tracheophyta</taxon>
        <taxon>Spermatophyta</taxon>
        <taxon>Magnoliopsida</taxon>
        <taxon>eudicotyledons</taxon>
        <taxon>Gunneridae</taxon>
        <taxon>Pentapetalae</taxon>
        <taxon>Caryophyllales</taxon>
        <taxon>Cactineae</taxon>
        <taxon>Cactaceae</taxon>
        <taxon>Cactoideae</taxon>
        <taxon>Echinocereeae</taxon>
        <taxon>Carnegiea</taxon>
    </lineage>
</organism>
<dbReference type="SMART" id="SM00054">
    <property type="entry name" value="EFh"/>
    <property type="match status" value="1"/>
</dbReference>
<feature type="region of interest" description="Disordered" evidence="2">
    <location>
        <begin position="57"/>
        <end position="131"/>
    </location>
</feature>
<evidence type="ECO:0000313" key="4">
    <source>
        <dbReference type="EMBL" id="KAJ8447319.1"/>
    </source>
</evidence>
<comment type="caution">
    <text evidence="4">The sequence shown here is derived from an EMBL/GenBank/DDBJ whole genome shotgun (WGS) entry which is preliminary data.</text>
</comment>
<dbReference type="EMBL" id="JAKOGI010000039">
    <property type="protein sequence ID" value="KAJ8447319.1"/>
    <property type="molecule type" value="Genomic_DNA"/>
</dbReference>
<dbReference type="InterPro" id="IPR003903">
    <property type="entry name" value="UIM_dom"/>
</dbReference>
<dbReference type="InterPro" id="IPR018247">
    <property type="entry name" value="EF_Hand_1_Ca_BS"/>
</dbReference>
<evidence type="ECO:0000256" key="1">
    <source>
        <dbReference type="ARBA" id="ARBA00022837"/>
    </source>
</evidence>
<keyword evidence="1" id="KW-0106">Calcium</keyword>
<dbReference type="GO" id="GO:0005509">
    <property type="term" value="F:calcium ion binding"/>
    <property type="evidence" value="ECO:0007669"/>
    <property type="project" value="InterPro"/>
</dbReference>
<feature type="region of interest" description="Disordered" evidence="2">
    <location>
        <begin position="172"/>
        <end position="206"/>
    </location>
</feature>
<feature type="compositionally biased region" description="Basic residues" evidence="2">
    <location>
        <begin position="65"/>
        <end position="77"/>
    </location>
</feature>
<dbReference type="AlphaFoldDB" id="A0A9Q1KPH5"/>
<keyword evidence="5" id="KW-1185">Reference proteome</keyword>
<dbReference type="OrthoDB" id="293868at2759"/>
<dbReference type="PROSITE" id="PS50222">
    <property type="entry name" value="EF_HAND_2"/>
    <property type="match status" value="1"/>
</dbReference>
<feature type="compositionally biased region" description="Basic residues" evidence="2">
    <location>
        <begin position="117"/>
        <end position="131"/>
    </location>
</feature>
<evidence type="ECO:0000256" key="2">
    <source>
        <dbReference type="SAM" id="MobiDB-lite"/>
    </source>
</evidence>
<feature type="compositionally biased region" description="Acidic residues" evidence="2">
    <location>
        <begin position="81"/>
        <end position="112"/>
    </location>
</feature>
<dbReference type="PROSITE" id="PS50330">
    <property type="entry name" value="UIM"/>
    <property type="match status" value="1"/>
</dbReference>
<evidence type="ECO:0000259" key="3">
    <source>
        <dbReference type="PROSITE" id="PS50222"/>
    </source>
</evidence>
<dbReference type="Gene3D" id="1.10.238.10">
    <property type="entry name" value="EF-hand"/>
    <property type="match status" value="1"/>
</dbReference>
<reference evidence="4" key="1">
    <citation type="submission" date="2022-04" db="EMBL/GenBank/DDBJ databases">
        <title>Carnegiea gigantea Genome sequencing and assembly v2.</title>
        <authorList>
            <person name="Copetti D."/>
            <person name="Sanderson M.J."/>
            <person name="Burquez A."/>
            <person name="Wojciechowski M.F."/>
        </authorList>
    </citation>
    <scope>NUCLEOTIDE SEQUENCE</scope>
    <source>
        <strain evidence="4">SGP5-SGP5p</strain>
        <tissue evidence="4">Aerial part</tissue>
    </source>
</reference>
<dbReference type="InterPro" id="IPR002048">
    <property type="entry name" value="EF_hand_dom"/>
</dbReference>
<evidence type="ECO:0000313" key="5">
    <source>
        <dbReference type="Proteomes" id="UP001153076"/>
    </source>
</evidence>
<dbReference type="InterPro" id="IPR011992">
    <property type="entry name" value="EF-hand-dom_pair"/>
</dbReference>
<dbReference type="PROSITE" id="PS00018">
    <property type="entry name" value="EF_HAND_1"/>
    <property type="match status" value="1"/>
</dbReference>
<accession>A0A9Q1KPH5</accession>
<dbReference type="Proteomes" id="UP001153076">
    <property type="component" value="Unassembled WGS sequence"/>
</dbReference>
<feature type="compositionally biased region" description="Basic and acidic residues" evidence="2">
    <location>
        <begin position="21"/>
        <end position="44"/>
    </location>
</feature>
<feature type="domain" description="EF-hand" evidence="3">
    <location>
        <begin position="247"/>
        <end position="282"/>
    </location>
</feature>
<protein>
    <recommendedName>
        <fullName evidence="3">EF-hand domain-containing protein</fullName>
    </recommendedName>
</protein>
<feature type="region of interest" description="Disordered" evidence="2">
    <location>
        <begin position="1"/>
        <end position="44"/>
    </location>
</feature>
<dbReference type="Pfam" id="PF13499">
    <property type="entry name" value="EF-hand_7"/>
    <property type="match status" value="1"/>
</dbReference>
<feature type="compositionally biased region" description="Polar residues" evidence="2">
    <location>
        <begin position="178"/>
        <end position="189"/>
    </location>
</feature>
<gene>
    <name evidence="4" type="ORF">Cgig2_013096</name>
</gene>
<sequence length="288" mass="32446">MAKDELSESESTGTSSSDNEPETHEKTSTDYEKQRQLRIADNKARMEALGLRNMAISLMGSSKNTKQRKGKPRFKRVSVKEEEDDEYCPNDEEDEDEEDSGGGFSDSDEEFDDKSVNCKKSKARSGKVKGKKMKSIRDVSLQKSTDITDFMVEDEALMQAIALSLKDSGEISGMQHCGPSQGSNAQIASINEKEDNKRRRKRKSLSSRVQMTADELIIHFCQFDEVGKGSITIRDLQRMAAIHDFTWTDKELADMIQCFDSDKDGKLTLDDFRNIAMRCNMLQGTESS</sequence>